<evidence type="ECO:0000256" key="16">
    <source>
        <dbReference type="ARBA" id="ARBA00024013"/>
    </source>
</evidence>
<evidence type="ECO:0000256" key="18">
    <source>
        <dbReference type="SAM" id="Phobius"/>
    </source>
</evidence>
<name>A0A6A6US08_9PEZI</name>
<evidence type="ECO:0000256" key="9">
    <source>
        <dbReference type="ARBA" id="ARBA00022801"/>
    </source>
</evidence>
<protein>
    <submittedName>
        <fullName evidence="20">P-loop containing nucleoside triphosphate hydrolase protein</fullName>
    </submittedName>
</protein>
<keyword evidence="8" id="KW-0547">Nucleotide-binding</keyword>
<dbReference type="InterPro" id="IPR006703">
    <property type="entry name" value="G_AIG1"/>
</dbReference>
<evidence type="ECO:0000256" key="13">
    <source>
        <dbReference type="ARBA" id="ARBA00022989"/>
    </source>
</evidence>
<dbReference type="GO" id="GO:0005525">
    <property type="term" value="F:GTP binding"/>
    <property type="evidence" value="ECO:0007669"/>
    <property type="project" value="UniProtKB-KW"/>
</dbReference>
<keyword evidence="14" id="KW-0342">GTP-binding</keyword>
<dbReference type="PANTHER" id="PTHR10903:SF135">
    <property type="entry name" value="TRANSLOCASE OF CHLOROPLAST 120, CHLOROPLASTIC-RELATED"/>
    <property type="match status" value="1"/>
</dbReference>
<keyword evidence="6 18" id="KW-0812">Transmembrane</keyword>
<evidence type="ECO:0000256" key="12">
    <source>
        <dbReference type="ARBA" id="ARBA00022927"/>
    </source>
</evidence>
<dbReference type="GO" id="GO:0016787">
    <property type="term" value="F:hydrolase activity"/>
    <property type="evidence" value="ECO:0007669"/>
    <property type="project" value="UniProtKB-KW"/>
</dbReference>
<evidence type="ECO:0000256" key="10">
    <source>
        <dbReference type="ARBA" id="ARBA00022805"/>
    </source>
</evidence>
<dbReference type="GO" id="GO:0016020">
    <property type="term" value="C:membrane"/>
    <property type="evidence" value="ECO:0007669"/>
    <property type="project" value="UniProtKB-SubCell"/>
</dbReference>
<evidence type="ECO:0000256" key="3">
    <source>
        <dbReference type="ARBA" id="ARBA00022448"/>
    </source>
</evidence>
<dbReference type="InterPro" id="IPR027417">
    <property type="entry name" value="P-loop_NTPase"/>
</dbReference>
<keyword evidence="15 18" id="KW-0472">Membrane</keyword>
<evidence type="ECO:0000256" key="14">
    <source>
        <dbReference type="ARBA" id="ARBA00023134"/>
    </source>
</evidence>
<keyword evidence="4" id="KW-0150">Chloroplast</keyword>
<dbReference type="PANTHER" id="PTHR10903">
    <property type="entry name" value="GTPASE, IMAP FAMILY MEMBER-RELATED"/>
    <property type="match status" value="1"/>
</dbReference>
<comment type="subcellular location">
    <subcellularLocation>
        <location evidence="2">Membrane</location>
        <topology evidence="2">Single-pass membrane protein</topology>
    </subcellularLocation>
    <subcellularLocation>
        <location evidence="16">Plastid</location>
        <location evidence="16">Chloroplast outer membrane</location>
    </subcellularLocation>
</comment>
<keyword evidence="11" id="KW-0460">Magnesium</keyword>
<dbReference type="GO" id="GO:0015031">
    <property type="term" value="P:protein transport"/>
    <property type="evidence" value="ECO:0007669"/>
    <property type="project" value="UniProtKB-KW"/>
</dbReference>
<evidence type="ECO:0000256" key="1">
    <source>
        <dbReference type="ARBA" id="ARBA00001946"/>
    </source>
</evidence>
<keyword evidence="9 20" id="KW-0378">Hydrolase</keyword>
<evidence type="ECO:0000256" key="6">
    <source>
        <dbReference type="ARBA" id="ARBA00022692"/>
    </source>
</evidence>
<evidence type="ECO:0000259" key="19">
    <source>
        <dbReference type="Pfam" id="PF04548"/>
    </source>
</evidence>
<dbReference type="AlphaFoldDB" id="A0A6A6US08"/>
<proteinExistence type="predicted"/>
<dbReference type="InterPro" id="IPR045058">
    <property type="entry name" value="GIMA/IAN/Toc"/>
</dbReference>
<reference evidence="20" key="1">
    <citation type="journal article" date="2020" name="Stud. Mycol.">
        <title>101 Dothideomycetes genomes: a test case for predicting lifestyles and emergence of pathogens.</title>
        <authorList>
            <person name="Haridas S."/>
            <person name="Albert R."/>
            <person name="Binder M."/>
            <person name="Bloem J."/>
            <person name="Labutti K."/>
            <person name="Salamov A."/>
            <person name="Andreopoulos B."/>
            <person name="Baker S."/>
            <person name="Barry K."/>
            <person name="Bills G."/>
            <person name="Bluhm B."/>
            <person name="Cannon C."/>
            <person name="Castanera R."/>
            <person name="Culley D."/>
            <person name="Daum C."/>
            <person name="Ezra D."/>
            <person name="Gonzalez J."/>
            <person name="Henrissat B."/>
            <person name="Kuo A."/>
            <person name="Liang C."/>
            <person name="Lipzen A."/>
            <person name="Lutzoni F."/>
            <person name="Magnuson J."/>
            <person name="Mondo S."/>
            <person name="Nolan M."/>
            <person name="Ohm R."/>
            <person name="Pangilinan J."/>
            <person name="Park H.-J."/>
            <person name="Ramirez L."/>
            <person name="Alfaro M."/>
            <person name="Sun H."/>
            <person name="Tritt A."/>
            <person name="Yoshinaga Y."/>
            <person name="Zwiers L.-H."/>
            <person name="Turgeon B."/>
            <person name="Goodwin S."/>
            <person name="Spatafora J."/>
            <person name="Crous P."/>
            <person name="Grigoriev I."/>
        </authorList>
    </citation>
    <scope>NUCLEOTIDE SEQUENCE</scope>
    <source>
        <strain evidence="20">CBS 115976</strain>
    </source>
</reference>
<keyword evidence="10" id="KW-1002">Plastid outer membrane</keyword>
<evidence type="ECO:0000256" key="8">
    <source>
        <dbReference type="ARBA" id="ARBA00022741"/>
    </source>
</evidence>
<dbReference type="SUPFAM" id="SSF52540">
    <property type="entry name" value="P-loop containing nucleoside triphosphate hydrolases"/>
    <property type="match status" value="1"/>
</dbReference>
<accession>A0A6A6US08</accession>
<dbReference type="OrthoDB" id="8954335at2759"/>
<dbReference type="Gene3D" id="3.40.50.300">
    <property type="entry name" value="P-loop containing nucleotide triphosphate hydrolases"/>
    <property type="match status" value="1"/>
</dbReference>
<feature type="transmembrane region" description="Helical" evidence="18">
    <location>
        <begin position="306"/>
        <end position="330"/>
    </location>
</feature>
<evidence type="ECO:0000256" key="11">
    <source>
        <dbReference type="ARBA" id="ARBA00022842"/>
    </source>
</evidence>
<keyword evidence="7" id="KW-0479">Metal-binding</keyword>
<comment type="cofactor">
    <cofactor evidence="1">
        <name>Mg(2+)</name>
        <dbReference type="ChEBI" id="CHEBI:18420"/>
    </cofactor>
</comment>
<dbReference type="EMBL" id="MU004230">
    <property type="protein sequence ID" value="KAF2675109.1"/>
    <property type="molecule type" value="Genomic_DNA"/>
</dbReference>
<feature type="domain" description="AIG1-type G" evidence="19">
    <location>
        <begin position="14"/>
        <end position="148"/>
    </location>
</feature>
<keyword evidence="13 18" id="KW-1133">Transmembrane helix</keyword>
<evidence type="ECO:0000256" key="4">
    <source>
        <dbReference type="ARBA" id="ARBA00022528"/>
    </source>
</evidence>
<keyword evidence="5" id="KW-0934">Plastid</keyword>
<keyword evidence="12" id="KW-0653">Protein transport</keyword>
<dbReference type="GO" id="GO:0046872">
    <property type="term" value="F:metal ion binding"/>
    <property type="evidence" value="ECO:0007669"/>
    <property type="project" value="UniProtKB-KW"/>
</dbReference>
<gene>
    <name evidence="20" type="ORF">BT63DRAFT_28724</name>
</gene>
<evidence type="ECO:0000256" key="5">
    <source>
        <dbReference type="ARBA" id="ARBA00022640"/>
    </source>
</evidence>
<evidence type="ECO:0000256" key="17">
    <source>
        <dbReference type="SAM" id="MobiDB-lite"/>
    </source>
</evidence>
<organism evidence="20 21">
    <name type="scientific">Microthyrium microscopicum</name>
    <dbReference type="NCBI Taxonomy" id="703497"/>
    <lineage>
        <taxon>Eukaryota</taxon>
        <taxon>Fungi</taxon>
        <taxon>Dikarya</taxon>
        <taxon>Ascomycota</taxon>
        <taxon>Pezizomycotina</taxon>
        <taxon>Dothideomycetes</taxon>
        <taxon>Dothideomycetes incertae sedis</taxon>
        <taxon>Microthyriales</taxon>
        <taxon>Microthyriaceae</taxon>
        <taxon>Microthyrium</taxon>
    </lineage>
</organism>
<evidence type="ECO:0000313" key="21">
    <source>
        <dbReference type="Proteomes" id="UP000799302"/>
    </source>
</evidence>
<feature type="region of interest" description="Disordered" evidence="17">
    <location>
        <begin position="246"/>
        <end position="283"/>
    </location>
</feature>
<evidence type="ECO:0000313" key="20">
    <source>
        <dbReference type="EMBL" id="KAF2675109.1"/>
    </source>
</evidence>
<evidence type="ECO:0000256" key="2">
    <source>
        <dbReference type="ARBA" id="ARBA00004167"/>
    </source>
</evidence>
<evidence type="ECO:0000256" key="7">
    <source>
        <dbReference type="ARBA" id="ARBA00022723"/>
    </source>
</evidence>
<evidence type="ECO:0000256" key="15">
    <source>
        <dbReference type="ARBA" id="ARBA00023136"/>
    </source>
</evidence>
<keyword evidence="21" id="KW-1185">Reference proteome</keyword>
<sequence>MQVASDNDEPYNMILLLGLTGSGKSFFINKLAKDAVIEGPGLKSETQRCKVVRMKVGNQYVAIVDTPGFDDTKRTDAEILEEIVQFLVFQYTLGIPLKGIIYMHRIIDVKMQGTSQRYFEMFRRICGEKNFPNVVLLTTMWDQLKDEGVGLRRDQELRDDFWNKMEEMGSQIRSFDGSEAMAEAIICRLMRKKSIVLDIQRELVDQDMALDQTNAGKLLLPRLEDRMRETAVTLRTLDADISSSHNSRDVARRSQLLQQRAEVSERRERDVRSRDRLKSKPARELAPQIEQAKNARLEKWRNRVQIFAALLGLAITATVQLILPLAGVAIT</sequence>
<dbReference type="Pfam" id="PF04548">
    <property type="entry name" value="AIG1"/>
    <property type="match status" value="1"/>
</dbReference>
<keyword evidence="3" id="KW-0813">Transport</keyword>
<feature type="compositionally biased region" description="Basic and acidic residues" evidence="17">
    <location>
        <begin position="262"/>
        <end position="283"/>
    </location>
</feature>
<dbReference type="Proteomes" id="UP000799302">
    <property type="component" value="Unassembled WGS sequence"/>
</dbReference>